<dbReference type="Proteomes" id="UP000478148">
    <property type="component" value="Unassembled WGS sequence"/>
</dbReference>
<dbReference type="GO" id="GO:0008168">
    <property type="term" value="F:methyltransferase activity"/>
    <property type="evidence" value="ECO:0007669"/>
    <property type="project" value="UniProtKB-KW"/>
</dbReference>
<evidence type="ECO:0000313" key="3">
    <source>
        <dbReference type="Proteomes" id="UP000478148"/>
    </source>
</evidence>
<gene>
    <name evidence="2" type="ORF">ENC19_03785</name>
</gene>
<accession>A0A6M1L1G0</accession>
<dbReference type="Gene3D" id="3.40.50.150">
    <property type="entry name" value="Vaccinia Virus protein VP39"/>
    <property type="match status" value="1"/>
</dbReference>
<keyword evidence="3" id="KW-1185">Reference proteome</keyword>
<sequence>MTRDWYAWHHHYEDPDSSLSRRLTEVRRRIGTALAEAPPGPLRVVSLCAGQGRDLIPVLATHPRGGDVTALLVEQEPRNVELARAAVREAGLSGVEVRCGDAADSDAYVGMVPADLVLACGIFGNISDADVRAVVAHCAWLCATGGTVVWTRGRWEPDLVPTICDWFVAEGFEQVSVSTPAEGVGVGAHQLLGPPRQRPAGATMFEFVGRPEAAGH</sequence>
<dbReference type="CDD" id="cd02440">
    <property type="entry name" value="AdoMet_MTases"/>
    <property type="match status" value="1"/>
</dbReference>
<proteinExistence type="predicted"/>
<dbReference type="InterPro" id="IPR022744">
    <property type="entry name" value="MeTrfase_dom_put"/>
</dbReference>
<name>A0A6M1L1G0_9ACTN</name>
<protein>
    <submittedName>
        <fullName evidence="2">Methyltransferase domain-containing protein</fullName>
    </submittedName>
</protein>
<comment type="caution">
    <text evidence="2">The sequence shown here is derived from an EMBL/GenBank/DDBJ whole genome shotgun (WGS) entry which is preliminary data.</text>
</comment>
<evidence type="ECO:0000259" key="1">
    <source>
        <dbReference type="Pfam" id="PF12147"/>
    </source>
</evidence>
<feature type="domain" description="Methyltransferase" evidence="1">
    <location>
        <begin position="40"/>
        <end position="159"/>
    </location>
</feature>
<reference evidence="2 3" key="1">
    <citation type="submission" date="2020-02" db="EMBL/GenBank/DDBJ databases">
        <title>Draft Genome Sequence of Verrucosispora sp. Strain CWR15, Isolated from Gulf of Mexico Sponge.</title>
        <authorList>
            <person name="Kennedy S.J."/>
            <person name="Cella E."/>
            <person name="Azarian T."/>
            <person name="Baker B.J."/>
            <person name="Shaw L.N."/>
        </authorList>
    </citation>
    <scope>NUCLEOTIDE SEQUENCE [LARGE SCALE GENOMIC DNA]</scope>
    <source>
        <strain evidence="2 3">CWR15</strain>
    </source>
</reference>
<dbReference type="GO" id="GO:0032259">
    <property type="term" value="P:methylation"/>
    <property type="evidence" value="ECO:0007669"/>
    <property type="project" value="UniProtKB-KW"/>
</dbReference>
<dbReference type="SUPFAM" id="SSF53335">
    <property type="entry name" value="S-adenosyl-L-methionine-dependent methyltransferases"/>
    <property type="match status" value="1"/>
</dbReference>
<organism evidence="2 3">
    <name type="scientific">Verrucosispora sioxanthis</name>
    <dbReference type="NCBI Taxonomy" id="2499994"/>
    <lineage>
        <taxon>Bacteria</taxon>
        <taxon>Bacillati</taxon>
        <taxon>Actinomycetota</taxon>
        <taxon>Actinomycetes</taxon>
        <taxon>Micromonosporales</taxon>
        <taxon>Micromonosporaceae</taxon>
        <taxon>Micromonospora</taxon>
    </lineage>
</organism>
<evidence type="ECO:0000313" key="2">
    <source>
        <dbReference type="EMBL" id="NGM11857.1"/>
    </source>
</evidence>
<dbReference type="AlphaFoldDB" id="A0A6M1L1G0"/>
<dbReference type="RefSeq" id="WP_164445705.1">
    <property type="nucleotide sequence ID" value="NZ_SAIY01000001.1"/>
</dbReference>
<keyword evidence="2" id="KW-0489">Methyltransferase</keyword>
<dbReference type="EMBL" id="SAIY01000001">
    <property type="protein sequence ID" value="NGM11857.1"/>
    <property type="molecule type" value="Genomic_DNA"/>
</dbReference>
<dbReference type="Pfam" id="PF12147">
    <property type="entry name" value="Methyltransf_20"/>
    <property type="match status" value="1"/>
</dbReference>
<dbReference type="InterPro" id="IPR029063">
    <property type="entry name" value="SAM-dependent_MTases_sf"/>
</dbReference>
<keyword evidence="2" id="KW-0808">Transferase</keyword>